<dbReference type="Proteomes" id="UP000002736">
    <property type="component" value="Chromosome"/>
</dbReference>
<dbReference type="KEGG" id="pct:PC1_1613"/>
<dbReference type="EMBL" id="CP001657">
    <property type="protein sequence ID" value="ACT12654.1"/>
    <property type="molecule type" value="Genomic_DNA"/>
</dbReference>
<accession>C6DEG9</accession>
<evidence type="ECO:0008006" key="3">
    <source>
        <dbReference type="Google" id="ProtNLM"/>
    </source>
</evidence>
<dbReference type="Pfam" id="PF14022">
    <property type="entry name" value="DUF4238"/>
    <property type="match status" value="1"/>
</dbReference>
<dbReference type="InterPro" id="IPR025332">
    <property type="entry name" value="DUF4238"/>
</dbReference>
<protein>
    <recommendedName>
        <fullName evidence="3">DUF4238 domain-containing protein</fullName>
    </recommendedName>
</protein>
<evidence type="ECO:0000313" key="1">
    <source>
        <dbReference type="EMBL" id="ACT12654.1"/>
    </source>
</evidence>
<name>C6DEG9_PECCP</name>
<dbReference type="RefSeq" id="WP_015839874.1">
    <property type="nucleotide sequence ID" value="NC_012917.1"/>
</dbReference>
<evidence type="ECO:0000313" key="2">
    <source>
        <dbReference type="Proteomes" id="UP000002736"/>
    </source>
</evidence>
<proteinExistence type="predicted"/>
<dbReference type="AlphaFoldDB" id="C6DEG9"/>
<reference evidence="1 2" key="1">
    <citation type="submission" date="2009-07" db="EMBL/GenBank/DDBJ databases">
        <title>Complete sequence of Pectobacterium carotovorum subsp. carotovorum PC1.</title>
        <authorList>
            <consortium name="US DOE Joint Genome Institute"/>
            <person name="Lucas S."/>
            <person name="Copeland A."/>
            <person name="Lapidus A."/>
            <person name="Glavina del Rio T."/>
            <person name="Tice H."/>
            <person name="Bruce D."/>
            <person name="Goodwin L."/>
            <person name="Pitluck S."/>
            <person name="Munk A.C."/>
            <person name="Brettin T."/>
            <person name="Detter J.C."/>
            <person name="Han C."/>
            <person name="Tapia R."/>
            <person name="Larimer F."/>
            <person name="Land M."/>
            <person name="Hauser L."/>
            <person name="Kyrpides N."/>
            <person name="Mikhailova N."/>
            <person name="Balakrishnan V."/>
            <person name="Glasner J."/>
            <person name="Perna N.T."/>
        </authorList>
    </citation>
    <scope>NUCLEOTIDE SEQUENCE [LARGE SCALE GENOMIC DNA]</scope>
    <source>
        <strain evidence="1 2">PC1</strain>
    </source>
</reference>
<gene>
    <name evidence="1" type="ordered locus">PC1_1613</name>
</gene>
<dbReference type="HOGENOM" id="CLU_764728_0_0_6"/>
<sequence length="362" mass="41550">MGKKKEGPYHHFLAQTYLRNFLYVDSGSADKGKSTLVYDRLKSNNYIIPLQIEGSKGLRCKISKICGVNNLNTTVDLDGNLDYSLEELYGEIEKIYPTFYSLLKGALYAQQSKKYGDKLKRLNGKFIAGVEPVKDPLLINIIIFFVFIFSYRVPKYDSDILSSFQRIEEGGSELFKKKILIESISNVISNNYKYYDFSSFDLKLFNSSTYIFDFFHDVSNFFGGGIISNKEIESLKVGISNLPNEMYKEKFWLLSNLKKMYRRFIFPLREMMDSELHISCLFSTSKEGFLTSDNPLCEWNEGDNNGVVFILSPGMAIIAMKNEINFNISDFVSAINKKISSGYSRYLISNDLSLMERYLSVS</sequence>
<organism evidence="1 2">
    <name type="scientific">Pectobacterium carotovorum subsp. carotovorum (strain PC1)</name>
    <dbReference type="NCBI Taxonomy" id="561230"/>
    <lineage>
        <taxon>Bacteria</taxon>
        <taxon>Pseudomonadati</taxon>
        <taxon>Pseudomonadota</taxon>
        <taxon>Gammaproteobacteria</taxon>
        <taxon>Enterobacterales</taxon>
        <taxon>Pectobacteriaceae</taxon>
        <taxon>Pectobacterium</taxon>
    </lineage>
</organism>